<protein>
    <submittedName>
        <fullName evidence="1">Uncharacterized protein</fullName>
    </submittedName>
</protein>
<reference evidence="1 2" key="1">
    <citation type="submission" date="2018-06" db="EMBL/GenBank/DDBJ databases">
        <authorList>
            <consortium name="Pathogen Informatics"/>
            <person name="Doyle S."/>
        </authorList>
    </citation>
    <scope>NUCLEOTIDE SEQUENCE [LARGE SCALE GENOMIC DNA]</scope>
    <source>
        <strain evidence="1 2">NCTC9128</strain>
    </source>
</reference>
<proteinExistence type="predicted"/>
<dbReference type="Proteomes" id="UP000251088">
    <property type="component" value="Unassembled WGS sequence"/>
</dbReference>
<evidence type="ECO:0000313" key="2">
    <source>
        <dbReference type="Proteomes" id="UP000251088"/>
    </source>
</evidence>
<evidence type="ECO:0000313" key="1">
    <source>
        <dbReference type="EMBL" id="SQC41288.1"/>
    </source>
</evidence>
<name>A0A2X3EFB8_KLEPN</name>
<organism evidence="1 2">
    <name type="scientific">Klebsiella pneumoniae</name>
    <dbReference type="NCBI Taxonomy" id="573"/>
    <lineage>
        <taxon>Bacteria</taxon>
        <taxon>Pseudomonadati</taxon>
        <taxon>Pseudomonadota</taxon>
        <taxon>Gammaproteobacteria</taxon>
        <taxon>Enterobacterales</taxon>
        <taxon>Enterobacteriaceae</taxon>
        <taxon>Klebsiella/Raoultella group</taxon>
        <taxon>Klebsiella</taxon>
        <taxon>Klebsiella pneumoniae complex</taxon>
    </lineage>
</organism>
<dbReference type="AlphaFoldDB" id="A0A2X3EFB8"/>
<accession>A0A2X3EFB8</accession>
<sequence length="40" mass="4313">MLVGFLAVELIESILRELQGFGKGAQQADAHLGHLLLPVK</sequence>
<gene>
    <name evidence="1" type="ORF">NCTC9128_07301</name>
</gene>
<dbReference type="EMBL" id="UAWN01000016">
    <property type="protein sequence ID" value="SQC41288.1"/>
    <property type="molecule type" value="Genomic_DNA"/>
</dbReference>